<dbReference type="Proteomes" id="UP000007509">
    <property type="component" value="Unassembled WGS sequence"/>
</dbReference>
<dbReference type="SUPFAM" id="SSF49452">
    <property type="entry name" value="Starch-binding domain-like"/>
    <property type="match status" value="1"/>
</dbReference>
<evidence type="ECO:0000313" key="4">
    <source>
        <dbReference type="Proteomes" id="UP000007509"/>
    </source>
</evidence>
<dbReference type="InterPro" id="IPR018728">
    <property type="entry name" value="DUF2268"/>
</dbReference>
<dbReference type="SMART" id="SM01065">
    <property type="entry name" value="CBM_2"/>
    <property type="match status" value="1"/>
</dbReference>
<comment type="caution">
    <text evidence="3">The sequence shown here is derived from an EMBL/GenBank/DDBJ whole genome shotgun (WGS) entry which is preliminary data.</text>
</comment>
<dbReference type="Pfam" id="PF00686">
    <property type="entry name" value="CBM_20"/>
    <property type="match status" value="1"/>
</dbReference>
<dbReference type="Pfam" id="PF10026">
    <property type="entry name" value="DUF2268"/>
    <property type="match status" value="1"/>
</dbReference>
<evidence type="ECO:0000313" key="3">
    <source>
        <dbReference type="EMBL" id="EJL73106.1"/>
    </source>
</evidence>
<dbReference type="GO" id="GO:2001070">
    <property type="term" value="F:starch binding"/>
    <property type="evidence" value="ECO:0007669"/>
    <property type="project" value="InterPro"/>
</dbReference>
<dbReference type="InterPro" id="IPR013784">
    <property type="entry name" value="Carb-bd-like_fold"/>
</dbReference>
<protein>
    <submittedName>
        <fullName evidence="3">Starch binding domain-containing protein</fullName>
    </submittedName>
</protein>
<dbReference type="InterPro" id="IPR013783">
    <property type="entry name" value="Ig-like_fold"/>
</dbReference>
<dbReference type="AlphaFoldDB" id="J3CK38"/>
<accession>J3CK38</accession>
<proteinExistence type="predicted"/>
<evidence type="ECO:0000259" key="2">
    <source>
        <dbReference type="SMART" id="SM01065"/>
    </source>
</evidence>
<sequence>MAVQIQNIDSLSMKLKINSILAAVFLSFGTAKAQSGFSTDPLNAVFETKDTDSFWKAFDKMEASAENPFTEYMKNGSPGVKGFTEFRIINADSLYSKVKKRKADYLLSRNVLAGIGQKEKRTKAIYSALKYWYPDAKYPPVYFVYGRFNSGGTVSGDGIILGTEMLKNLDGVTGLIAHELIHFQQNEKGNNTLLKQSLHEGSADFIGELVSGENINTKAFTYGEAHSDKLCREFVTKLKGEDYTDWLYENSKKDDRPNDLGYWIGYKISEAYFNKQTDKHKAVYTILNFQDPFQLLRESGFLDPYIKEYAENKKITFDDFFKEYSDEVHEVTFVVSTPDKNDEVYITGNQSELGSWNPSSIKMNKKSAKERSITLKVHLPAQFKFTQGNWEKEADVKGSTKGQNIKIESQPSKPLRYEITSWFHN</sequence>
<dbReference type="InterPro" id="IPR002044">
    <property type="entry name" value="CBM20"/>
</dbReference>
<feature type="domain" description="CBM20" evidence="2">
    <location>
        <begin position="330"/>
        <end position="420"/>
    </location>
</feature>
<keyword evidence="4" id="KW-1185">Reference proteome</keyword>
<name>J3CK38_9FLAO</name>
<gene>
    <name evidence="3" type="ORF">PMI13_01649</name>
</gene>
<dbReference type="PATRIC" id="fig|1144316.3.peg.1658"/>
<feature type="chain" id="PRO_5003763586" evidence="1">
    <location>
        <begin position="34"/>
        <end position="425"/>
    </location>
</feature>
<dbReference type="EMBL" id="AKJY01000026">
    <property type="protein sequence ID" value="EJL73106.1"/>
    <property type="molecule type" value="Genomic_DNA"/>
</dbReference>
<dbReference type="Gene3D" id="2.60.40.10">
    <property type="entry name" value="Immunoglobulins"/>
    <property type="match status" value="1"/>
</dbReference>
<reference evidence="3 4" key="1">
    <citation type="journal article" date="2012" name="J. Bacteriol.">
        <title>Twenty-one genome sequences from Pseudomonas species and 19 genome sequences from diverse bacteria isolated from the rhizosphere and endosphere of Populus deltoides.</title>
        <authorList>
            <person name="Brown S.D."/>
            <person name="Utturkar S.M."/>
            <person name="Klingeman D.M."/>
            <person name="Johnson C.M."/>
            <person name="Martin S.L."/>
            <person name="Land M.L."/>
            <person name="Lu T.Y."/>
            <person name="Schadt C.W."/>
            <person name="Doktycz M.J."/>
            <person name="Pelletier D.A."/>
        </authorList>
    </citation>
    <scope>NUCLEOTIDE SEQUENCE [LARGE SCALE GENOMIC DNA]</scope>
    <source>
        <strain evidence="3 4">CF314</strain>
    </source>
</reference>
<organism evidence="3 4">
    <name type="scientific">Chryseobacterium populi</name>
    <dbReference type="NCBI Taxonomy" id="1144316"/>
    <lineage>
        <taxon>Bacteria</taxon>
        <taxon>Pseudomonadati</taxon>
        <taxon>Bacteroidota</taxon>
        <taxon>Flavobacteriia</taxon>
        <taxon>Flavobacteriales</taxon>
        <taxon>Weeksellaceae</taxon>
        <taxon>Chryseobacterium group</taxon>
        <taxon>Chryseobacterium</taxon>
    </lineage>
</organism>
<keyword evidence="1" id="KW-0732">Signal</keyword>
<evidence type="ECO:0000256" key="1">
    <source>
        <dbReference type="SAM" id="SignalP"/>
    </source>
</evidence>
<feature type="signal peptide" evidence="1">
    <location>
        <begin position="1"/>
        <end position="33"/>
    </location>
</feature>